<comment type="caution">
    <text evidence="9">The sequence shown here is derived from an EMBL/GenBank/DDBJ whole genome shotgun (WGS) entry which is preliminary data.</text>
</comment>
<evidence type="ECO:0000256" key="6">
    <source>
        <dbReference type="ARBA" id="ARBA00023136"/>
    </source>
</evidence>
<comment type="similarity">
    <text evidence="7">Belongs to the TRAP transporter small permease family.</text>
</comment>
<evidence type="ECO:0000256" key="7">
    <source>
        <dbReference type="RuleBase" id="RU369079"/>
    </source>
</evidence>
<evidence type="ECO:0000259" key="8">
    <source>
        <dbReference type="Pfam" id="PF04290"/>
    </source>
</evidence>
<reference evidence="10" key="1">
    <citation type="journal article" date="2019" name="Int. J. Syst. Evol. Microbiol.">
        <title>The Global Catalogue of Microorganisms (GCM) 10K type strain sequencing project: providing services to taxonomists for standard genome sequencing and annotation.</title>
        <authorList>
            <consortium name="The Broad Institute Genomics Platform"/>
            <consortium name="The Broad Institute Genome Sequencing Center for Infectious Disease"/>
            <person name="Wu L."/>
            <person name="Ma J."/>
        </authorList>
    </citation>
    <scope>NUCLEOTIDE SEQUENCE [LARGE SCALE GENOMIC DNA]</scope>
    <source>
        <strain evidence="10">CGMCC 4.7242</strain>
    </source>
</reference>
<evidence type="ECO:0000256" key="1">
    <source>
        <dbReference type="ARBA" id="ARBA00004651"/>
    </source>
</evidence>
<dbReference type="Proteomes" id="UP001597353">
    <property type="component" value="Unassembled WGS sequence"/>
</dbReference>
<keyword evidence="2 7" id="KW-0813">Transport</keyword>
<dbReference type="RefSeq" id="WP_390264049.1">
    <property type="nucleotide sequence ID" value="NZ_JBHUGH010000012.1"/>
</dbReference>
<sequence>MDAPVAQTCRRTGIPGAVERLVTAWAVFGGVVLLAIVLINIYAVVTSFAGSRFSGDFELTEMFAAVAAFCFLPYTQLTDANVTADIFTSRASPRWVALFKLVAAIVALLFALLLLWRMYYGMIDQRDYRYTTTILQVPIWWAFVPILISLALLALASAVNFIEYGRDALRGGRA</sequence>
<keyword evidence="3" id="KW-1003">Cell membrane</keyword>
<comment type="function">
    <text evidence="7">Part of the tripartite ATP-independent periplasmic (TRAP) transport system.</text>
</comment>
<proteinExistence type="inferred from homology"/>
<dbReference type="EMBL" id="JBHUGH010000012">
    <property type="protein sequence ID" value="MFD1913731.1"/>
    <property type="molecule type" value="Genomic_DNA"/>
</dbReference>
<keyword evidence="7" id="KW-0997">Cell inner membrane</keyword>
<comment type="subunit">
    <text evidence="7">The complex comprises the extracytoplasmic solute receptor protein and the two transmembrane proteins.</text>
</comment>
<keyword evidence="4 7" id="KW-0812">Transmembrane</keyword>
<evidence type="ECO:0000256" key="3">
    <source>
        <dbReference type="ARBA" id="ARBA00022475"/>
    </source>
</evidence>
<evidence type="ECO:0000256" key="5">
    <source>
        <dbReference type="ARBA" id="ARBA00022989"/>
    </source>
</evidence>
<evidence type="ECO:0000313" key="10">
    <source>
        <dbReference type="Proteomes" id="UP001597353"/>
    </source>
</evidence>
<keyword evidence="10" id="KW-1185">Reference proteome</keyword>
<evidence type="ECO:0000313" key="9">
    <source>
        <dbReference type="EMBL" id="MFD1913731.1"/>
    </source>
</evidence>
<keyword evidence="5 7" id="KW-1133">Transmembrane helix</keyword>
<gene>
    <name evidence="9" type="ORF">ACFSGJ_16075</name>
</gene>
<organism evidence="9 10">
    <name type="scientific">Halodurantibacterium flavum</name>
    <dbReference type="NCBI Taxonomy" id="1382802"/>
    <lineage>
        <taxon>Bacteria</taxon>
        <taxon>Pseudomonadati</taxon>
        <taxon>Pseudomonadota</taxon>
        <taxon>Alphaproteobacteria</taxon>
        <taxon>Rhodobacterales</taxon>
        <taxon>Paracoccaceae</taxon>
        <taxon>Halodurantibacterium</taxon>
    </lineage>
</organism>
<dbReference type="Pfam" id="PF04290">
    <property type="entry name" value="DctQ"/>
    <property type="match status" value="1"/>
</dbReference>
<evidence type="ECO:0000256" key="4">
    <source>
        <dbReference type="ARBA" id="ARBA00022692"/>
    </source>
</evidence>
<feature type="transmembrane region" description="Helical" evidence="7">
    <location>
        <begin position="139"/>
        <end position="162"/>
    </location>
</feature>
<name>A0ABW4S864_9RHOB</name>
<comment type="caution">
    <text evidence="7">Lacks conserved residue(s) required for the propagation of feature annotation.</text>
</comment>
<comment type="subcellular location">
    <subcellularLocation>
        <location evidence="7">Cell inner membrane</location>
        <topology evidence="7">Multi-pass membrane protein</topology>
    </subcellularLocation>
    <subcellularLocation>
        <location evidence="1">Cell membrane</location>
        <topology evidence="1">Multi-pass membrane protein</topology>
    </subcellularLocation>
</comment>
<keyword evidence="6 7" id="KW-0472">Membrane</keyword>
<feature type="transmembrane region" description="Helical" evidence="7">
    <location>
        <begin position="95"/>
        <end position="119"/>
    </location>
</feature>
<accession>A0ABW4S864</accession>
<feature type="domain" description="Tripartite ATP-independent periplasmic transporters DctQ component" evidence="8">
    <location>
        <begin position="36"/>
        <end position="163"/>
    </location>
</feature>
<evidence type="ECO:0000256" key="2">
    <source>
        <dbReference type="ARBA" id="ARBA00022448"/>
    </source>
</evidence>
<dbReference type="InterPro" id="IPR055348">
    <property type="entry name" value="DctQ"/>
</dbReference>
<protein>
    <recommendedName>
        <fullName evidence="7">TRAP transporter small permease protein</fullName>
    </recommendedName>
</protein>
<feature type="transmembrane region" description="Helical" evidence="7">
    <location>
        <begin position="21"/>
        <end position="45"/>
    </location>
</feature>